<evidence type="ECO:0008006" key="4">
    <source>
        <dbReference type="Google" id="ProtNLM"/>
    </source>
</evidence>
<evidence type="ECO:0000313" key="2">
    <source>
        <dbReference type="EMBL" id="MFD1644487.1"/>
    </source>
</evidence>
<dbReference type="RefSeq" id="WP_256399756.1">
    <property type="nucleotide sequence ID" value="NZ_JANHJR010000002.1"/>
</dbReference>
<dbReference type="AlphaFoldDB" id="A0ABD6DGI6"/>
<accession>A0ABD6DGI6</accession>
<organism evidence="2 3">
    <name type="scientific">Haloarchaeobius litoreus</name>
    <dbReference type="NCBI Taxonomy" id="755306"/>
    <lineage>
        <taxon>Archaea</taxon>
        <taxon>Methanobacteriati</taxon>
        <taxon>Methanobacteriota</taxon>
        <taxon>Stenosarchaea group</taxon>
        <taxon>Halobacteria</taxon>
        <taxon>Halobacteriales</taxon>
        <taxon>Halorubellaceae</taxon>
        <taxon>Haloarchaeobius</taxon>
    </lineage>
</organism>
<feature type="compositionally biased region" description="Acidic residues" evidence="1">
    <location>
        <begin position="54"/>
        <end position="67"/>
    </location>
</feature>
<keyword evidence="3" id="KW-1185">Reference proteome</keyword>
<evidence type="ECO:0000256" key="1">
    <source>
        <dbReference type="SAM" id="MobiDB-lite"/>
    </source>
</evidence>
<feature type="compositionally biased region" description="Acidic residues" evidence="1">
    <location>
        <begin position="22"/>
        <end position="44"/>
    </location>
</feature>
<reference evidence="2 3" key="1">
    <citation type="journal article" date="2019" name="Int. J. Syst. Evol. Microbiol.">
        <title>The Global Catalogue of Microorganisms (GCM) 10K type strain sequencing project: providing services to taxonomists for standard genome sequencing and annotation.</title>
        <authorList>
            <consortium name="The Broad Institute Genomics Platform"/>
            <consortium name="The Broad Institute Genome Sequencing Center for Infectious Disease"/>
            <person name="Wu L."/>
            <person name="Ma J."/>
        </authorList>
    </citation>
    <scope>NUCLEOTIDE SEQUENCE [LARGE SCALE GENOMIC DNA]</scope>
    <source>
        <strain evidence="2 3">CGMCC 1.10390</strain>
    </source>
</reference>
<comment type="caution">
    <text evidence="2">The sequence shown here is derived from an EMBL/GenBank/DDBJ whole genome shotgun (WGS) entry which is preliminary data.</text>
</comment>
<evidence type="ECO:0000313" key="3">
    <source>
        <dbReference type="Proteomes" id="UP001597034"/>
    </source>
</evidence>
<dbReference type="Proteomes" id="UP001597034">
    <property type="component" value="Unassembled WGS sequence"/>
</dbReference>
<feature type="region of interest" description="Disordered" evidence="1">
    <location>
        <begin position="1"/>
        <end position="67"/>
    </location>
</feature>
<gene>
    <name evidence="2" type="ORF">ACFSBL_02225</name>
</gene>
<protein>
    <recommendedName>
        <fullName evidence="4">DUF5786 domain-containing protein</fullName>
    </recommendedName>
</protein>
<dbReference type="EMBL" id="JBHUDO010000001">
    <property type="protein sequence ID" value="MFD1644487.1"/>
    <property type="molecule type" value="Genomic_DNA"/>
</dbReference>
<sequence>MSKTQSGSDYSALFQKVTGETEFVDEQDESAAEAEREVDDEIESYVEQTARDDGLDEAVEAPDTDAG</sequence>
<name>A0ABD6DGI6_9EURY</name>
<proteinExistence type="predicted"/>